<evidence type="ECO:0000313" key="2">
    <source>
        <dbReference type="Proteomes" id="UP000198650"/>
    </source>
</evidence>
<dbReference type="Proteomes" id="UP000198650">
    <property type="component" value="Unassembled WGS sequence"/>
</dbReference>
<dbReference type="GO" id="GO:0009143">
    <property type="term" value="P:nucleoside triphosphate catabolic process"/>
    <property type="evidence" value="ECO:0007669"/>
    <property type="project" value="InterPro"/>
</dbReference>
<keyword evidence="2" id="KW-1185">Reference proteome</keyword>
<gene>
    <name evidence="1" type="ORF">SAMN05192569_101349</name>
</gene>
<dbReference type="Gene3D" id="1.10.287.1080">
    <property type="entry name" value="MazG-like"/>
    <property type="match status" value="1"/>
</dbReference>
<protein>
    <submittedName>
        <fullName evidence="1">MazG-like family protein</fullName>
    </submittedName>
</protein>
<accession>A0A1I0T5F4</accession>
<evidence type="ECO:0000313" key="1">
    <source>
        <dbReference type="EMBL" id="SFA46979.1"/>
    </source>
</evidence>
<dbReference type="Pfam" id="PF12643">
    <property type="entry name" value="MazG-like"/>
    <property type="match status" value="1"/>
</dbReference>
<dbReference type="GO" id="GO:0047429">
    <property type="term" value="F:nucleoside triphosphate diphosphatase activity"/>
    <property type="evidence" value="ECO:0007669"/>
    <property type="project" value="InterPro"/>
</dbReference>
<dbReference type="STRING" id="186116.SAMN05192569_101349"/>
<reference evidence="2" key="1">
    <citation type="submission" date="2016-10" db="EMBL/GenBank/DDBJ databases">
        <authorList>
            <person name="Varghese N."/>
            <person name="Submissions S."/>
        </authorList>
    </citation>
    <scope>NUCLEOTIDE SEQUENCE [LARGE SCALE GENOMIC DNA]</scope>
    <source>
        <strain evidence="2">M1</strain>
    </source>
</reference>
<dbReference type="InterPro" id="IPR025984">
    <property type="entry name" value="DCTPP"/>
</dbReference>
<sequence length="103" mass="12239">MCMACIHLVLLNILKEAKELPELFMKSKEEIALWRMLRRLSDRICFELDNRYLDEKQRRGLNTNLENIKDEIADVVIYALLLSHELEIDLEKAIKEKRTKVPN</sequence>
<dbReference type="EMBL" id="FOJS01000013">
    <property type="protein sequence ID" value="SFA46979.1"/>
    <property type="molecule type" value="Genomic_DNA"/>
</dbReference>
<proteinExistence type="predicted"/>
<name>A0A1I0T5F4_9BACL</name>
<organism evidence="1 2">
    <name type="scientific">Parageobacillus thermantarcticus</name>
    <dbReference type="NCBI Taxonomy" id="186116"/>
    <lineage>
        <taxon>Bacteria</taxon>
        <taxon>Bacillati</taxon>
        <taxon>Bacillota</taxon>
        <taxon>Bacilli</taxon>
        <taxon>Bacillales</taxon>
        <taxon>Anoxybacillaceae</taxon>
        <taxon>Parageobacillus</taxon>
    </lineage>
</organism>
<dbReference type="AlphaFoldDB" id="A0A1I0T5F4"/>
<dbReference type="SUPFAM" id="SSF101386">
    <property type="entry name" value="all-alpha NTP pyrophosphatases"/>
    <property type="match status" value="1"/>
</dbReference>